<accession>A0ABP3VPP1</accession>
<keyword evidence="3" id="KW-1185">Reference proteome</keyword>
<protein>
    <recommendedName>
        <fullName evidence="4">DUF5666 domain-containing protein</fullName>
    </recommendedName>
</protein>
<evidence type="ECO:0000313" key="2">
    <source>
        <dbReference type="EMBL" id="GAA0762247.1"/>
    </source>
</evidence>
<organism evidence="2 3">
    <name type="scientific">Ideonella azotifigens</name>
    <dbReference type="NCBI Taxonomy" id="513160"/>
    <lineage>
        <taxon>Bacteria</taxon>
        <taxon>Pseudomonadati</taxon>
        <taxon>Pseudomonadota</taxon>
        <taxon>Betaproteobacteria</taxon>
        <taxon>Burkholderiales</taxon>
        <taxon>Sphaerotilaceae</taxon>
        <taxon>Ideonella</taxon>
    </lineage>
</organism>
<dbReference type="EMBL" id="BAAAEW010000033">
    <property type="protein sequence ID" value="GAA0762247.1"/>
    <property type="molecule type" value="Genomic_DNA"/>
</dbReference>
<feature type="chain" id="PRO_5046460051" description="DUF5666 domain-containing protein" evidence="1">
    <location>
        <begin position="28"/>
        <end position="219"/>
    </location>
</feature>
<comment type="caution">
    <text evidence="2">The sequence shown here is derived from an EMBL/GenBank/DDBJ whole genome shotgun (WGS) entry which is preliminary data.</text>
</comment>
<keyword evidence="1" id="KW-0732">Signal</keyword>
<reference evidence="3" key="1">
    <citation type="journal article" date="2019" name="Int. J. Syst. Evol. Microbiol.">
        <title>The Global Catalogue of Microorganisms (GCM) 10K type strain sequencing project: providing services to taxonomists for standard genome sequencing and annotation.</title>
        <authorList>
            <consortium name="The Broad Institute Genomics Platform"/>
            <consortium name="The Broad Institute Genome Sequencing Center for Infectious Disease"/>
            <person name="Wu L."/>
            <person name="Ma J."/>
        </authorList>
    </citation>
    <scope>NUCLEOTIDE SEQUENCE [LARGE SCALE GENOMIC DNA]</scope>
    <source>
        <strain evidence="3">JCM 15503</strain>
    </source>
</reference>
<dbReference type="Proteomes" id="UP001500279">
    <property type="component" value="Unassembled WGS sequence"/>
</dbReference>
<gene>
    <name evidence="2" type="ORF">GCM10009107_46520</name>
</gene>
<feature type="signal peptide" evidence="1">
    <location>
        <begin position="1"/>
        <end position="27"/>
    </location>
</feature>
<name>A0ABP3VPP1_9BURK</name>
<dbReference type="RefSeq" id="WP_141286862.1">
    <property type="nucleotide sequence ID" value="NZ_BAAAEW010000033.1"/>
</dbReference>
<sequence>MNGFQLKSACRWLGLAVAGLACLPAMAQTAPQVYLERGLVLPTGNVMHAYRVPITDSTGKLAYWDLTMTVTANDAGKPVKVDVVSVKSIKVNGNNFVAGTYKNALGEVCSVATSILSSGRQQASMSCNAANGYVISGSWTSGAIAGHPFELDLLAAGIDKIPNQTDYSWGEVGYANGTFWGCANTGEILSAVQAGDQLTLSGYNSSNSQACGITFTLQP</sequence>
<evidence type="ECO:0008006" key="4">
    <source>
        <dbReference type="Google" id="ProtNLM"/>
    </source>
</evidence>
<proteinExistence type="predicted"/>
<dbReference type="PROSITE" id="PS51257">
    <property type="entry name" value="PROKAR_LIPOPROTEIN"/>
    <property type="match status" value="1"/>
</dbReference>
<evidence type="ECO:0000256" key="1">
    <source>
        <dbReference type="SAM" id="SignalP"/>
    </source>
</evidence>
<evidence type="ECO:0000313" key="3">
    <source>
        <dbReference type="Proteomes" id="UP001500279"/>
    </source>
</evidence>